<keyword evidence="7" id="KW-1185">Reference proteome</keyword>
<sequence>MNSPWSVVGPLLLGAAQLVAASPARESSVAADASASLNWAPCKLDLPDVAQQLLKAGDCATIEVPLDYTNPNSKKTVELQLLRFKATKKPFKGSVFWNPGGPGISGIETLAYLGQDFRNIMGGHNDIISFDPRGVGRTIPFACNTSSTSAELARRSQKDLPQTDLWEYVKNEGWARMQAVAEACYETQQEHGRFLSTAFTARDMIKIVDALKEDGKLRYWGISYGTILGQVAATLFPDRIDRLLLDSNSLADAYFKTTGAGGPADAEKSLVHLFTECIQLGTKTCKLADYSGSKTTVQDLRDATATLFQKLKDMKDLPEGLSPEEFPYAGNSILKQLKYGIMNYLSSPSTYPSVVEILSYALAGDYKKALSIYVEEGSDWNLGTNAFQGIACSEAEFRAQKPEDLRPFYNQHLAESSFGDAIAADYIACGVWKFKAAEGFDTDKFHNVKTKFPALIVNGAFDPITSLGQAQEVASRFTNGRFLVHEGVGHGVTSHASNCTLDAIAAYFVDGTLPKVGTRCKPNMLAFEYAKKLAG</sequence>
<feature type="domain" description="AB hydrolase-1" evidence="4">
    <location>
        <begin position="99"/>
        <end position="248"/>
    </location>
</feature>
<feature type="domain" description="Peptidase S33 tripeptidyl aminopeptidase-like C-terminal" evidence="5">
    <location>
        <begin position="418"/>
        <end position="520"/>
    </location>
</feature>
<proteinExistence type="inferred from homology"/>
<dbReference type="PANTHER" id="PTHR43248">
    <property type="entry name" value="2-SUCCINYL-6-HYDROXY-2,4-CYCLOHEXADIENE-1-CARBOXYLATE SYNTHASE"/>
    <property type="match status" value="1"/>
</dbReference>
<feature type="chain" id="PRO_5035471815" evidence="3">
    <location>
        <begin position="22"/>
        <end position="535"/>
    </location>
</feature>
<evidence type="ECO:0000256" key="3">
    <source>
        <dbReference type="SAM" id="SignalP"/>
    </source>
</evidence>
<gene>
    <name evidence="6" type="ORF">BKA59DRAFT_535335</name>
</gene>
<dbReference type="Gene3D" id="3.40.50.1820">
    <property type="entry name" value="alpha/beta hydrolase"/>
    <property type="match status" value="1"/>
</dbReference>
<dbReference type="InterPro" id="IPR051601">
    <property type="entry name" value="Serine_prot/Carboxylest_S33"/>
</dbReference>
<dbReference type="Pfam" id="PF00561">
    <property type="entry name" value="Abhydrolase_1"/>
    <property type="match status" value="1"/>
</dbReference>
<protein>
    <submittedName>
        <fullName evidence="6">Alpha/Beta hydrolase protein</fullName>
    </submittedName>
</protein>
<evidence type="ECO:0000256" key="1">
    <source>
        <dbReference type="ARBA" id="ARBA00010088"/>
    </source>
</evidence>
<dbReference type="Pfam" id="PF08386">
    <property type="entry name" value="Abhydrolase_4"/>
    <property type="match status" value="1"/>
</dbReference>
<keyword evidence="2 6" id="KW-0378">Hydrolase</keyword>
<dbReference type="PANTHER" id="PTHR43248:SF25">
    <property type="entry name" value="AB HYDROLASE-1 DOMAIN-CONTAINING PROTEIN-RELATED"/>
    <property type="match status" value="1"/>
</dbReference>
<dbReference type="SUPFAM" id="SSF53474">
    <property type="entry name" value="alpha/beta-Hydrolases"/>
    <property type="match status" value="1"/>
</dbReference>
<evidence type="ECO:0000256" key="2">
    <source>
        <dbReference type="ARBA" id="ARBA00022801"/>
    </source>
</evidence>
<dbReference type="Proteomes" id="UP000813427">
    <property type="component" value="Unassembled WGS sequence"/>
</dbReference>
<evidence type="ECO:0000313" key="7">
    <source>
        <dbReference type="Proteomes" id="UP000813427"/>
    </source>
</evidence>
<dbReference type="EMBL" id="JAGPXF010000008">
    <property type="protein sequence ID" value="KAH7233392.1"/>
    <property type="molecule type" value="Genomic_DNA"/>
</dbReference>
<feature type="signal peptide" evidence="3">
    <location>
        <begin position="1"/>
        <end position="21"/>
    </location>
</feature>
<organism evidence="6 7">
    <name type="scientific">Fusarium tricinctum</name>
    <dbReference type="NCBI Taxonomy" id="61284"/>
    <lineage>
        <taxon>Eukaryota</taxon>
        <taxon>Fungi</taxon>
        <taxon>Dikarya</taxon>
        <taxon>Ascomycota</taxon>
        <taxon>Pezizomycotina</taxon>
        <taxon>Sordariomycetes</taxon>
        <taxon>Hypocreomycetidae</taxon>
        <taxon>Hypocreales</taxon>
        <taxon>Nectriaceae</taxon>
        <taxon>Fusarium</taxon>
        <taxon>Fusarium tricinctum species complex</taxon>
    </lineage>
</organism>
<evidence type="ECO:0000313" key="6">
    <source>
        <dbReference type="EMBL" id="KAH7233392.1"/>
    </source>
</evidence>
<evidence type="ECO:0000259" key="5">
    <source>
        <dbReference type="Pfam" id="PF08386"/>
    </source>
</evidence>
<accession>A0A8K0RIY9</accession>
<dbReference type="OrthoDB" id="425534at2759"/>
<name>A0A8K0RIY9_9HYPO</name>
<evidence type="ECO:0000259" key="4">
    <source>
        <dbReference type="Pfam" id="PF00561"/>
    </source>
</evidence>
<dbReference type="GO" id="GO:0016787">
    <property type="term" value="F:hydrolase activity"/>
    <property type="evidence" value="ECO:0007669"/>
    <property type="project" value="UniProtKB-KW"/>
</dbReference>
<reference evidence="6" key="1">
    <citation type="journal article" date="2021" name="Nat. Commun.">
        <title>Genetic determinants of endophytism in the Arabidopsis root mycobiome.</title>
        <authorList>
            <person name="Mesny F."/>
            <person name="Miyauchi S."/>
            <person name="Thiergart T."/>
            <person name="Pickel B."/>
            <person name="Atanasova L."/>
            <person name="Karlsson M."/>
            <person name="Huettel B."/>
            <person name="Barry K.W."/>
            <person name="Haridas S."/>
            <person name="Chen C."/>
            <person name="Bauer D."/>
            <person name="Andreopoulos W."/>
            <person name="Pangilinan J."/>
            <person name="LaButti K."/>
            <person name="Riley R."/>
            <person name="Lipzen A."/>
            <person name="Clum A."/>
            <person name="Drula E."/>
            <person name="Henrissat B."/>
            <person name="Kohler A."/>
            <person name="Grigoriev I.V."/>
            <person name="Martin F.M."/>
            <person name="Hacquard S."/>
        </authorList>
    </citation>
    <scope>NUCLEOTIDE SEQUENCE</scope>
    <source>
        <strain evidence="6">MPI-SDFR-AT-0068</strain>
    </source>
</reference>
<dbReference type="InterPro" id="IPR013595">
    <property type="entry name" value="Pept_S33_TAP-like_C"/>
</dbReference>
<keyword evidence="3" id="KW-0732">Signal</keyword>
<dbReference type="InterPro" id="IPR000073">
    <property type="entry name" value="AB_hydrolase_1"/>
</dbReference>
<comment type="caution">
    <text evidence="6">The sequence shown here is derived from an EMBL/GenBank/DDBJ whole genome shotgun (WGS) entry which is preliminary data.</text>
</comment>
<comment type="similarity">
    <text evidence="1">Belongs to the peptidase S33 family.</text>
</comment>
<dbReference type="AlphaFoldDB" id="A0A8K0RIY9"/>
<dbReference type="InterPro" id="IPR029058">
    <property type="entry name" value="AB_hydrolase_fold"/>
</dbReference>